<dbReference type="InterPro" id="IPR005651">
    <property type="entry name" value="Trm112-like"/>
</dbReference>
<dbReference type="EnsemblMetazoa" id="XM_038211498.1">
    <property type="protein sequence ID" value="XP_038067426.1"/>
    <property type="gene ID" value="LOC119737283"/>
</dbReference>
<comment type="similarity">
    <text evidence="1">Belongs to the PREY family.</text>
</comment>
<dbReference type="Pfam" id="PF03966">
    <property type="entry name" value="Trm112p"/>
    <property type="match status" value="1"/>
</dbReference>
<dbReference type="PANTHER" id="PTHR33505:SF4">
    <property type="entry name" value="PROTEIN PREY, MITOCHONDRIAL"/>
    <property type="match status" value="1"/>
</dbReference>
<accession>A0A914AVZ8</accession>
<evidence type="ECO:0000313" key="3">
    <source>
        <dbReference type="EnsemblMetazoa" id="XP_038067426.1"/>
    </source>
</evidence>
<evidence type="ECO:0000256" key="2">
    <source>
        <dbReference type="ARBA" id="ARBA00040939"/>
    </source>
</evidence>
<dbReference type="Gene3D" id="2.20.25.10">
    <property type="match status" value="1"/>
</dbReference>
<dbReference type="Proteomes" id="UP000887568">
    <property type="component" value="Unplaced"/>
</dbReference>
<dbReference type="PANTHER" id="PTHR33505">
    <property type="entry name" value="ZGC:162634"/>
    <property type="match status" value="1"/>
</dbReference>
<protein>
    <recommendedName>
        <fullName evidence="2">Protein preY, mitochondrial</fullName>
    </recommendedName>
</protein>
<name>A0A914AVZ8_PATMI</name>
<sequence length="115" mass="12818">MAAPMRCLISRSSAFLFTKCVKTGVQVSSLRRFHLSSSVFYPAEFDPSILDTVVCPLSKSQLRYDVEASELVNDELGVAYKIIDGIPNLIPEDARMIKQDKDSADKNSDQTKKET</sequence>
<dbReference type="AlphaFoldDB" id="A0A914AVZ8"/>
<proteinExistence type="inferred from homology"/>
<evidence type="ECO:0000313" key="4">
    <source>
        <dbReference type="Proteomes" id="UP000887568"/>
    </source>
</evidence>
<dbReference type="OMA" id="MICRRAL"/>
<keyword evidence="4" id="KW-1185">Reference proteome</keyword>
<reference evidence="3" key="1">
    <citation type="submission" date="2022-11" db="UniProtKB">
        <authorList>
            <consortium name="EnsemblMetazoa"/>
        </authorList>
    </citation>
    <scope>IDENTIFICATION</scope>
</reference>
<evidence type="ECO:0000256" key="1">
    <source>
        <dbReference type="ARBA" id="ARBA00038479"/>
    </source>
</evidence>
<dbReference type="SUPFAM" id="SSF158997">
    <property type="entry name" value="Trm112p-like"/>
    <property type="match status" value="1"/>
</dbReference>
<dbReference type="OrthoDB" id="1884515at2759"/>
<organism evidence="3 4">
    <name type="scientific">Patiria miniata</name>
    <name type="common">Bat star</name>
    <name type="synonym">Asterina miniata</name>
    <dbReference type="NCBI Taxonomy" id="46514"/>
    <lineage>
        <taxon>Eukaryota</taxon>
        <taxon>Metazoa</taxon>
        <taxon>Echinodermata</taxon>
        <taxon>Eleutherozoa</taxon>
        <taxon>Asterozoa</taxon>
        <taxon>Asteroidea</taxon>
        <taxon>Valvatacea</taxon>
        <taxon>Valvatida</taxon>
        <taxon>Asterinidae</taxon>
        <taxon>Patiria</taxon>
    </lineage>
</organism>
<dbReference type="GeneID" id="119737283"/>
<dbReference type="RefSeq" id="XP_038067426.1">
    <property type="nucleotide sequence ID" value="XM_038211498.1"/>
</dbReference>